<evidence type="ECO:0000256" key="5">
    <source>
        <dbReference type="ARBA" id="ARBA00023065"/>
    </source>
</evidence>
<keyword evidence="5" id="KW-0406">Ion transport</keyword>
<dbReference type="CDD" id="cd00400">
    <property type="entry name" value="Voltage_gated_ClC"/>
    <property type="match status" value="1"/>
</dbReference>
<accession>A0ABY6P061</accession>
<organism evidence="14 15">
    <name type="scientific">Rhodococcus antarcticus</name>
    <dbReference type="NCBI Taxonomy" id="2987751"/>
    <lineage>
        <taxon>Bacteria</taxon>
        <taxon>Bacillati</taxon>
        <taxon>Actinomycetota</taxon>
        <taxon>Actinomycetes</taxon>
        <taxon>Mycobacteriales</taxon>
        <taxon>Nocardiaceae</taxon>
        <taxon>Rhodococcus</taxon>
    </lineage>
</organism>
<evidence type="ECO:0000256" key="10">
    <source>
        <dbReference type="PROSITE-ProRule" id="PRU00703"/>
    </source>
</evidence>
<feature type="compositionally biased region" description="Basic and acidic residues" evidence="11">
    <location>
        <begin position="641"/>
        <end position="653"/>
    </location>
</feature>
<dbReference type="InterPro" id="IPR050368">
    <property type="entry name" value="ClC-type_chloride_channel"/>
</dbReference>
<keyword evidence="8" id="KW-0868">Chloride</keyword>
<keyword evidence="10" id="KW-0129">CBS domain</keyword>
<dbReference type="EMBL" id="CP110615">
    <property type="protein sequence ID" value="UZJ25025.1"/>
    <property type="molecule type" value="Genomic_DNA"/>
</dbReference>
<keyword evidence="4 12" id="KW-1133">Transmembrane helix</keyword>
<reference evidence="14" key="1">
    <citation type="submission" date="2022-10" db="EMBL/GenBank/DDBJ databases">
        <title>Rhodococcus sp.75.</title>
        <authorList>
            <person name="Sun M."/>
        </authorList>
    </citation>
    <scope>NUCLEOTIDE SEQUENCE</scope>
    <source>
        <strain evidence="14">75</strain>
    </source>
</reference>
<dbReference type="SMART" id="SM00116">
    <property type="entry name" value="CBS"/>
    <property type="match status" value="2"/>
</dbReference>
<feature type="domain" description="CBS" evidence="13">
    <location>
        <begin position="529"/>
        <end position="589"/>
    </location>
</feature>
<proteinExistence type="predicted"/>
<name>A0ABY6P061_9NOCA</name>
<dbReference type="Pfam" id="PF00654">
    <property type="entry name" value="Voltage_CLC"/>
    <property type="match status" value="1"/>
</dbReference>
<evidence type="ECO:0000313" key="15">
    <source>
        <dbReference type="Proteomes" id="UP001164965"/>
    </source>
</evidence>
<dbReference type="Proteomes" id="UP001164965">
    <property type="component" value="Chromosome"/>
</dbReference>
<feature type="transmembrane region" description="Helical" evidence="12">
    <location>
        <begin position="409"/>
        <end position="428"/>
    </location>
</feature>
<feature type="compositionally biased region" description="Basic residues" evidence="11">
    <location>
        <begin position="654"/>
        <end position="667"/>
    </location>
</feature>
<dbReference type="InterPro" id="IPR001807">
    <property type="entry name" value="ClC"/>
</dbReference>
<gene>
    <name evidence="14" type="ORF">RHODO2019_00470</name>
</gene>
<feature type="transmembrane region" description="Helical" evidence="12">
    <location>
        <begin position="29"/>
        <end position="51"/>
    </location>
</feature>
<protein>
    <submittedName>
        <fullName evidence="14">Chloride channel protein</fullName>
    </submittedName>
</protein>
<comment type="subcellular location">
    <subcellularLocation>
        <location evidence="1">Membrane</location>
        <topology evidence="1">Multi-pass membrane protein</topology>
    </subcellularLocation>
</comment>
<feature type="transmembrane region" description="Helical" evidence="12">
    <location>
        <begin position="322"/>
        <end position="340"/>
    </location>
</feature>
<evidence type="ECO:0000256" key="11">
    <source>
        <dbReference type="SAM" id="MobiDB-lite"/>
    </source>
</evidence>
<feature type="region of interest" description="Disordered" evidence="11">
    <location>
        <begin position="631"/>
        <end position="718"/>
    </location>
</feature>
<dbReference type="SUPFAM" id="SSF54631">
    <property type="entry name" value="CBS-domain pair"/>
    <property type="match status" value="1"/>
</dbReference>
<feature type="transmembrane region" description="Helical" evidence="12">
    <location>
        <begin position="371"/>
        <end position="389"/>
    </location>
</feature>
<evidence type="ECO:0000256" key="7">
    <source>
        <dbReference type="ARBA" id="ARBA00023173"/>
    </source>
</evidence>
<feature type="compositionally biased region" description="Basic and acidic residues" evidence="11">
    <location>
        <begin position="668"/>
        <end position="680"/>
    </location>
</feature>
<dbReference type="PRINTS" id="PR00762">
    <property type="entry name" value="CLCHANNEL"/>
</dbReference>
<keyword evidence="3 12" id="KW-0812">Transmembrane</keyword>
<dbReference type="Gene3D" id="3.10.580.10">
    <property type="entry name" value="CBS-domain"/>
    <property type="match status" value="1"/>
</dbReference>
<keyword evidence="15" id="KW-1185">Reference proteome</keyword>
<evidence type="ECO:0000259" key="13">
    <source>
        <dbReference type="PROSITE" id="PS51371"/>
    </source>
</evidence>
<dbReference type="PANTHER" id="PTHR43427">
    <property type="entry name" value="CHLORIDE CHANNEL PROTEIN CLC-E"/>
    <property type="match status" value="1"/>
</dbReference>
<dbReference type="PROSITE" id="PS51371">
    <property type="entry name" value="CBS"/>
    <property type="match status" value="1"/>
</dbReference>
<evidence type="ECO:0000256" key="9">
    <source>
        <dbReference type="ARBA" id="ARBA00023303"/>
    </source>
</evidence>
<dbReference type="PANTHER" id="PTHR43427:SF6">
    <property type="entry name" value="CHLORIDE CHANNEL PROTEIN CLC-E"/>
    <property type="match status" value="1"/>
</dbReference>
<dbReference type="InterPro" id="IPR014743">
    <property type="entry name" value="Cl-channel_core"/>
</dbReference>
<dbReference type="SUPFAM" id="SSF81340">
    <property type="entry name" value="Clc chloride channel"/>
    <property type="match status" value="1"/>
</dbReference>
<evidence type="ECO:0000256" key="12">
    <source>
        <dbReference type="SAM" id="Phobius"/>
    </source>
</evidence>
<dbReference type="InterPro" id="IPR046342">
    <property type="entry name" value="CBS_dom_sf"/>
</dbReference>
<evidence type="ECO:0000256" key="4">
    <source>
        <dbReference type="ARBA" id="ARBA00022989"/>
    </source>
</evidence>
<evidence type="ECO:0000256" key="8">
    <source>
        <dbReference type="ARBA" id="ARBA00023214"/>
    </source>
</evidence>
<evidence type="ECO:0000256" key="3">
    <source>
        <dbReference type="ARBA" id="ARBA00022692"/>
    </source>
</evidence>
<keyword evidence="2" id="KW-0813">Transport</keyword>
<dbReference type="InterPro" id="IPR000644">
    <property type="entry name" value="CBS_dom"/>
</dbReference>
<feature type="transmembrane region" description="Helical" evidence="12">
    <location>
        <begin position="213"/>
        <end position="236"/>
    </location>
</feature>
<feature type="transmembrane region" description="Helical" evidence="12">
    <location>
        <begin position="248"/>
        <end position="273"/>
    </location>
</feature>
<evidence type="ECO:0000256" key="2">
    <source>
        <dbReference type="ARBA" id="ARBA00022448"/>
    </source>
</evidence>
<evidence type="ECO:0000313" key="14">
    <source>
        <dbReference type="EMBL" id="UZJ25025.1"/>
    </source>
</evidence>
<feature type="transmembrane region" description="Helical" evidence="12">
    <location>
        <begin position="177"/>
        <end position="201"/>
    </location>
</feature>
<evidence type="ECO:0000256" key="1">
    <source>
        <dbReference type="ARBA" id="ARBA00004141"/>
    </source>
</evidence>
<dbReference type="Pfam" id="PF00571">
    <property type="entry name" value="CBS"/>
    <property type="match status" value="2"/>
</dbReference>
<dbReference type="Gene3D" id="1.10.3080.10">
    <property type="entry name" value="Clc chloride channel"/>
    <property type="match status" value="1"/>
</dbReference>
<feature type="compositionally biased region" description="Low complexity" evidence="11">
    <location>
        <begin position="705"/>
        <end position="718"/>
    </location>
</feature>
<sequence>MPRQESAVTSSSPVRRVDHLGDFSVTPRVLVIGALALAVGAVSAVVAWVLLRLISLITNVVFYQRLETALVAPGGAHHPWALVLLAPVAGGLVIGMMARYGSEKIRGHGMPEAIEAILMGGSRVAPRVAVLKPISAAVSIGTGGPFGAEGPIIMTGGAVGSLFAQLLHLTADERKTLLVAGAAAGMAATFNAPLASLLLAVELLLFEWRPRSFIPVAAAVSVATIVRFPLLGHGVVFPSTAAFHLSTAAYLACVLSGVVAGLLAVVATALVYFSEDLFARLPVHWMWWPALGGLIIGVGGLITPQALGVGYDVIGAELTGQIGIGLVVGILVVKTLIWSLSLGSGTSGGVLAPMFMIGGALGALESQVFPEVGLGFWALIGLAGVLGGVMRSPFTGVVFAVELTGRFDAVLPLVIATGSAYALSVLVLKRSVLTEKIARRGYHLTREYDVDPLEALFVEEVIDDTVVVLGEDLSIADASRRIADHPAGGGQRLFPVVAADRTLLGVVSQNMVGAALDRGAAREAVTSLMHANPVCAHANDTLRQASTVMAETGVTRLVVTDRANPTLPIGVVSLEQLLAGRVRDLHEATHHERVLRLPRPFPSRWSRSARLPVGEQVRVRALEVGVVVERHQRGPAPPVHDLGDPRVHHDPVERHRRVRRQRQQPRAHRADHPAGGEHHHGLPAAQPVGDRVRGRRHRRGELRPLRAQPRPGRPAGPRVQRHLEPVLEAPGGLGALDGHTAGRVVVVDGGVVVLVPARVDPCHHVRPGSGQRGARGVPLTGEPTAHGAVDVHPARGQRGPHHLGLAEAGGGEDVVVSLPEGSLAVADQQDHRHGLLADGGTPAILADVGSVPGLTSAPLTITPSRGYDHPVDNRDLTIRRVVDHGRLSSTLCPA</sequence>
<keyword evidence="9" id="KW-0407">Ion channel</keyword>
<evidence type="ECO:0000256" key="6">
    <source>
        <dbReference type="ARBA" id="ARBA00023136"/>
    </source>
</evidence>
<dbReference type="CDD" id="cd02205">
    <property type="entry name" value="CBS_pair_SF"/>
    <property type="match status" value="1"/>
</dbReference>
<keyword evidence="6 12" id="KW-0472">Membrane</keyword>
<keyword evidence="7" id="KW-0869">Chloride channel</keyword>
<feature type="transmembrane region" description="Helical" evidence="12">
    <location>
        <begin position="285"/>
        <end position="310"/>
    </location>
</feature>
<feature type="transmembrane region" description="Helical" evidence="12">
    <location>
        <begin position="80"/>
        <end position="100"/>
    </location>
</feature>